<reference evidence="2" key="1">
    <citation type="submission" date="2017-02" db="UniProtKB">
        <authorList>
            <consortium name="WormBaseParasite"/>
        </authorList>
    </citation>
    <scope>IDENTIFICATION</scope>
</reference>
<protein>
    <submittedName>
        <fullName evidence="2">BZIP domain-containing protein</fullName>
    </submittedName>
</protein>
<name>A0A0N5ABD3_9BILA</name>
<evidence type="ECO:0000313" key="1">
    <source>
        <dbReference type="Proteomes" id="UP000046393"/>
    </source>
</evidence>
<accession>A0A0N5ABD3</accession>
<organism evidence="1 2">
    <name type="scientific">Syphacia muris</name>
    <dbReference type="NCBI Taxonomy" id="451379"/>
    <lineage>
        <taxon>Eukaryota</taxon>
        <taxon>Metazoa</taxon>
        <taxon>Ecdysozoa</taxon>
        <taxon>Nematoda</taxon>
        <taxon>Chromadorea</taxon>
        <taxon>Rhabditida</taxon>
        <taxon>Spirurina</taxon>
        <taxon>Oxyuridomorpha</taxon>
        <taxon>Oxyuroidea</taxon>
        <taxon>Oxyuridae</taxon>
        <taxon>Syphacia</taxon>
    </lineage>
</organism>
<keyword evidence="1" id="KW-1185">Reference proteome</keyword>
<dbReference type="WBParaSite" id="SMUV_0000145901-mRNA-1">
    <property type="protein sequence ID" value="SMUV_0000145901-mRNA-1"/>
    <property type="gene ID" value="SMUV_0000145901"/>
</dbReference>
<dbReference type="AlphaFoldDB" id="A0A0N5ABD3"/>
<proteinExistence type="predicted"/>
<evidence type="ECO:0000313" key="2">
    <source>
        <dbReference type="WBParaSite" id="SMUV_0000145901-mRNA-1"/>
    </source>
</evidence>
<dbReference type="Proteomes" id="UP000046393">
    <property type="component" value="Unplaced"/>
</dbReference>
<sequence>MKSIEDRRRVQRKNKRWGAERGIKKELNRITILLLLASHNEDSTESSTYLYKNQERKFSNQWHLFADKSRFKWISPTLRHEATASQTEQNVNSVSSDLVNESIINRTGSSEDAKTVLLDGSSNDSSGSITGDMPSFCYTTMKELSDSDRQQYEATEFQYIPFLPPPKELCSA</sequence>